<sequence length="128" mass="14474">MNNGHFPEVANLLNKRLAELSIESNNITKEINKHSDYKSNMNNYRVINAPLLQSLSTRLVAIAEEGEQINKVYRALVNGGAILTNADVSSIEYSLVLLFDRLPDHIQEEWQDNLQDIQKRLASGKGLR</sequence>
<dbReference type="Proteomes" id="UP000308921">
    <property type="component" value="Segment"/>
</dbReference>
<gene>
    <name evidence="1" type="ORF">AAS21_gp062</name>
</gene>
<accession>A0A4Y5P1G1</accession>
<organism evidence="1 2">
    <name type="scientific">Pantoea phage vB_PagS_AAS21</name>
    <dbReference type="NCBI Taxonomy" id="2575261"/>
    <lineage>
        <taxon>Viruses</taxon>
        <taxon>Duplodnaviria</taxon>
        <taxon>Heunggongvirae</taxon>
        <taxon>Uroviricota</taxon>
        <taxon>Caudoviricetes</taxon>
        <taxon>Demerecviridae</taxon>
        <taxon>Keyvirus</taxon>
        <taxon>Keyvirus AAS21</taxon>
    </lineage>
</organism>
<proteinExistence type="predicted"/>
<reference evidence="1 2" key="1">
    <citation type="submission" date="2019-04" db="EMBL/GenBank/DDBJ databases">
        <title>Complete genome sequence of Pantoea bacteriophage vB_PagS_AAS21.</title>
        <authorList>
            <person name="Truncaite L."/>
            <person name="Simoliuniene M."/>
            <person name="Zajanckauskaite A."/>
            <person name="Meskys R."/>
            <person name="Simoliunas E."/>
        </authorList>
    </citation>
    <scope>NUCLEOTIDE SEQUENCE [LARGE SCALE GENOMIC DNA]</scope>
</reference>
<keyword evidence="2" id="KW-1185">Reference proteome</keyword>
<evidence type="ECO:0000313" key="2">
    <source>
        <dbReference type="Proteomes" id="UP000308921"/>
    </source>
</evidence>
<evidence type="ECO:0000313" key="1">
    <source>
        <dbReference type="EMBL" id="QCW23800.1"/>
    </source>
</evidence>
<protein>
    <submittedName>
        <fullName evidence="1">Uncharacterized protein</fullName>
    </submittedName>
</protein>
<name>A0A4Y5P1G1_9CAUD</name>
<dbReference type="EMBL" id="MK770119">
    <property type="protein sequence ID" value="QCW23800.1"/>
    <property type="molecule type" value="Genomic_DNA"/>
</dbReference>